<dbReference type="Pfam" id="PF00300">
    <property type="entry name" value="His_Phos_1"/>
    <property type="match status" value="1"/>
</dbReference>
<name>A0A7Z0DPC5_9ACTN</name>
<evidence type="ECO:0000313" key="3">
    <source>
        <dbReference type="EMBL" id="NYI78939.1"/>
    </source>
</evidence>
<keyword evidence="4" id="KW-1185">Reference proteome</keyword>
<dbReference type="EMBL" id="JACBZR010000001">
    <property type="protein sequence ID" value="NYI78939.1"/>
    <property type="molecule type" value="Genomic_DNA"/>
</dbReference>
<keyword evidence="3" id="KW-0413">Isomerase</keyword>
<dbReference type="RefSeq" id="WP_179659249.1">
    <property type="nucleotide sequence ID" value="NZ_JACBZR010000001.1"/>
</dbReference>
<dbReference type="CDD" id="cd07067">
    <property type="entry name" value="HP_PGM_like"/>
    <property type="match status" value="1"/>
</dbReference>
<comment type="caution">
    <text evidence="3">The sequence shown here is derived from an EMBL/GenBank/DDBJ whole genome shotgun (WGS) entry which is preliminary data.</text>
</comment>
<evidence type="ECO:0000256" key="1">
    <source>
        <dbReference type="PIRSR" id="PIRSR613078-1"/>
    </source>
</evidence>
<feature type="binding site" evidence="2">
    <location>
        <begin position="22"/>
        <end position="29"/>
    </location>
    <ligand>
        <name>substrate</name>
    </ligand>
</feature>
<reference evidence="3 4" key="1">
    <citation type="submission" date="2020-07" db="EMBL/GenBank/DDBJ databases">
        <title>Sequencing the genomes of 1000 actinobacteria strains.</title>
        <authorList>
            <person name="Klenk H.-P."/>
        </authorList>
    </citation>
    <scope>NUCLEOTIDE SEQUENCE [LARGE SCALE GENOMIC DNA]</scope>
    <source>
        <strain evidence="3 4">DSM 26487</strain>
    </source>
</reference>
<organism evidence="3 4">
    <name type="scientific">Nocardioides panzhihuensis</name>
    <dbReference type="NCBI Taxonomy" id="860243"/>
    <lineage>
        <taxon>Bacteria</taxon>
        <taxon>Bacillati</taxon>
        <taxon>Actinomycetota</taxon>
        <taxon>Actinomycetes</taxon>
        <taxon>Propionibacteriales</taxon>
        <taxon>Nocardioidaceae</taxon>
        <taxon>Nocardioides</taxon>
    </lineage>
</organism>
<evidence type="ECO:0000256" key="2">
    <source>
        <dbReference type="PIRSR" id="PIRSR613078-2"/>
    </source>
</evidence>
<dbReference type="GO" id="GO:0004619">
    <property type="term" value="F:phosphoglycerate mutase activity"/>
    <property type="evidence" value="ECO:0007669"/>
    <property type="project" value="UniProtKB-EC"/>
</dbReference>
<feature type="active site" description="Tele-phosphohistidine intermediate" evidence="1">
    <location>
        <position position="23"/>
    </location>
</feature>
<dbReference type="InterPro" id="IPR013078">
    <property type="entry name" value="His_Pase_superF_clade-1"/>
</dbReference>
<protein>
    <submittedName>
        <fullName evidence="3">Putative phosphoglycerate mutase</fullName>
        <ecNumber evidence="3">5.4.2.12</ecNumber>
    </submittedName>
</protein>
<feature type="active site" description="Proton donor/acceptor" evidence="1">
    <location>
        <position position="97"/>
    </location>
</feature>
<feature type="binding site" evidence="2">
    <location>
        <position position="73"/>
    </location>
    <ligand>
        <name>substrate</name>
    </ligand>
</feature>
<dbReference type="EC" id="5.4.2.12" evidence="3"/>
<dbReference type="Proteomes" id="UP000564496">
    <property type="component" value="Unassembled WGS sequence"/>
</dbReference>
<sequence>MSGATSFRPAGHLEPRRLILLRHGVTGWNADGRYQGQTDIELAETGHQQAKAAARTLATTYAVTRLVSSDLMRARQTAGYVAEETGREAAYDPRLREVCAGEAEGMNRAQIHERFGEMPASWEPYGGESWPTVAARFSAALHDVAETVEPGETVVVVAHGGAIRQGLAAFLGWDPSVVTTLAPLTNCAWIELTARESTHGLIPSAPWRLATYGMGTPIS</sequence>
<dbReference type="PANTHER" id="PTHR48100:SF62">
    <property type="entry name" value="GLUCOSYL-3-PHOSPHOGLYCERATE PHOSPHATASE"/>
    <property type="match status" value="1"/>
</dbReference>
<dbReference type="InterPro" id="IPR050275">
    <property type="entry name" value="PGM_Phosphatase"/>
</dbReference>
<dbReference type="SUPFAM" id="SSF53254">
    <property type="entry name" value="Phosphoglycerate mutase-like"/>
    <property type="match status" value="1"/>
</dbReference>
<dbReference type="InterPro" id="IPR029033">
    <property type="entry name" value="His_PPase_superfam"/>
</dbReference>
<dbReference type="Gene3D" id="3.40.50.1240">
    <property type="entry name" value="Phosphoglycerate mutase-like"/>
    <property type="match status" value="1"/>
</dbReference>
<gene>
    <name evidence="3" type="ORF">BJ988_003587</name>
</gene>
<accession>A0A7Z0DPC5</accession>
<dbReference type="GO" id="GO:0016791">
    <property type="term" value="F:phosphatase activity"/>
    <property type="evidence" value="ECO:0007669"/>
    <property type="project" value="TreeGrafter"/>
</dbReference>
<dbReference type="SMART" id="SM00855">
    <property type="entry name" value="PGAM"/>
    <property type="match status" value="1"/>
</dbReference>
<proteinExistence type="predicted"/>
<evidence type="ECO:0000313" key="4">
    <source>
        <dbReference type="Proteomes" id="UP000564496"/>
    </source>
</evidence>
<dbReference type="AlphaFoldDB" id="A0A7Z0DPC5"/>
<dbReference type="GO" id="GO:0005737">
    <property type="term" value="C:cytoplasm"/>
    <property type="evidence" value="ECO:0007669"/>
    <property type="project" value="TreeGrafter"/>
</dbReference>
<dbReference type="PANTHER" id="PTHR48100">
    <property type="entry name" value="BROAD-SPECIFICITY PHOSPHATASE YOR283W-RELATED"/>
    <property type="match status" value="1"/>
</dbReference>